<evidence type="ECO:0000256" key="5">
    <source>
        <dbReference type="PROSITE-ProRule" id="PRU01161"/>
    </source>
</evidence>
<dbReference type="GO" id="GO:0006629">
    <property type="term" value="P:lipid metabolic process"/>
    <property type="evidence" value="ECO:0007669"/>
    <property type="project" value="UniProtKB-KW"/>
</dbReference>
<comment type="caution">
    <text evidence="5">Lacks conserved residue(s) required for the propagation of feature annotation.</text>
</comment>
<keyword evidence="2" id="KW-0378">Hydrolase</keyword>
<keyword evidence="9" id="KW-1185">Reference proteome</keyword>
<dbReference type="Gene3D" id="3.40.1090.10">
    <property type="entry name" value="Cytosolic phospholipase A2 catalytic domain"/>
    <property type="match status" value="1"/>
</dbReference>
<evidence type="ECO:0000256" key="1">
    <source>
        <dbReference type="ARBA" id="ARBA00022737"/>
    </source>
</evidence>
<dbReference type="SUPFAM" id="SSF52151">
    <property type="entry name" value="FabD/lysophospholipase-like"/>
    <property type="match status" value="1"/>
</dbReference>
<dbReference type="PROSITE" id="PS51635">
    <property type="entry name" value="PNPLA"/>
    <property type="match status" value="1"/>
</dbReference>
<keyword evidence="1" id="KW-0677">Repeat</keyword>
<dbReference type="InterPro" id="IPR016035">
    <property type="entry name" value="Acyl_Trfase/lysoPLipase"/>
</dbReference>
<dbReference type="InterPro" id="IPR047148">
    <property type="entry name" value="PLPL9"/>
</dbReference>
<dbReference type="Pfam" id="PF01734">
    <property type="entry name" value="Patatin"/>
    <property type="match status" value="1"/>
</dbReference>
<evidence type="ECO:0000256" key="4">
    <source>
        <dbReference type="ARBA" id="ARBA00023098"/>
    </source>
</evidence>
<dbReference type="EMBL" id="JBJKFK010001660">
    <property type="protein sequence ID" value="KAL3312533.1"/>
    <property type="molecule type" value="Genomic_DNA"/>
</dbReference>
<protein>
    <submittedName>
        <fullName evidence="8">85/88 kDa calcium-independent phospholipase A2</fullName>
    </submittedName>
</protein>
<evidence type="ECO:0000256" key="6">
    <source>
        <dbReference type="SAM" id="MobiDB-lite"/>
    </source>
</evidence>
<keyword evidence="3" id="KW-0040">ANK repeat</keyword>
<dbReference type="PANTHER" id="PTHR24139">
    <property type="entry name" value="CALCIUM-INDEPENDENT PHOSPHOLIPASE A2"/>
    <property type="match status" value="1"/>
</dbReference>
<evidence type="ECO:0000313" key="8">
    <source>
        <dbReference type="EMBL" id="KAL3312533.1"/>
    </source>
</evidence>
<keyword evidence="4" id="KW-0443">Lipid metabolism</keyword>
<name>A0ABD2PYN4_9PLAT</name>
<dbReference type="Proteomes" id="UP001626550">
    <property type="component" value="Unassembled WGS sequence"/>
</dbReference>
<feature type="domain" description="PNPLA" evidence="7">
    <location>
        <begin position="226"/>
        <end position="406"/>
    </location>
</feature>
<comment type="caution">
    <text evidence="8">The sequence shown here is derived from an EMBL/GenBank/DDBJ whole genome shotgun (WGS) entry which is preliminary data.</text>
</comment>
<sequence length="406" mass="46060">MTERGEEPSVDQWRPRRRSKKFASSMLNLRKRSSITVEQAKSLTVSPERTLSGPGSPFSPSPFEPELPPRPSMPPLDKVRQNGNSYVECACSLIPKIEFHKTSLSSYEDESLASETRDRENSLLNDLMDDCVSDTYNLFMDHKGNLWTRAFNNCNAAFGVSCCREKFGVCIPKDHDSLLYNGSIASFKYTHSQEDECEEVVEENNSNKYLKERSKFKVGPSGYRVLSLDGGGIRGLIMAQILIVIEEIAGCPIRDLYDWIIGTSTGALMALQLANGKCCRYCRSMYFGFKDSVFNGKRPYDSTNFENLMRQEFGENTKMTELSFLKIAVTTLLADRFPPILHLFRNYQNPEEVLSRLLEKNQGQLRLFDSFLLSEDGQHGIKSKPCTVTASEDSWKVGYCYFAVIR</sequence>
<evidence type="ECO:0000256" key="2">
    <source>
        <dbReference type="ARBA" id="ARBA00022801"/>
    </source>
</evidence>
<feature type="short sequence motif" description="GXGXXG" evidence="5">
    <location>
        <begin position="230"/>
        <end position="235"/>
    </location>
</feature>
<feature type="short sequence motif" description="GXSXG" evidence="5">
    <location>
        <begin position="262"/>
        <end position="266"/>
    </location>
</feature>
<dbReference type="PANTHER" id="PTHR24139:SF34">
    <property type="entry name" value="85_88 KDA CALCIUM-INDEPENDENT PHOSPHOLIPASE A2"/>
    <property type="match status" value="1"/>
</dbReference>
<evidence type="ECO:0000256" key="3">
    <source>
        <dbReference type="ARBA" id="ARBA00023043"/>
    </source>
</evidence>
<organism evidence="8 9">
    <name type="scientific">Cichlidogyrus casuarinus</name>
    <dbReference type="NCBI Taxonomy" id="1844966"/>
    <lineage>
        <taxon>Eukaryota</taxon>
        <taxon>Metazoa</taxon>
        <taxon>Spiralia</taxon>
        <taxon>Lophotrochozoa</taxon>
        <taxon>Platyhelminthes</taxon>
        <taxon>Monogenea</taxon>
        <taxon>Monopisthocotylea</taxon>
        <taxon>Dactylogyridea</taxon>
        <taxon>Ancyrocephalidae</taxon>
        <taxon>Cichlidogyrus</taxon>
    </lineage>
</organism>
<proteinExistence type="predicted"/>
<evidence type="ECO:0000313" key="9">
    <source>
        <dbReference type="Proteomes" id="UP001626550"/>
    </source>
</evidence>
<dbReference type="GO" id="GO:0016787">
    <property type="term" value="F:hydrolase activity"/>
    <property type="evidence" value="ECO:0007669"/>
    <property type="project" value="UniProtKB-KW"/>
</dbReference>
<evidence type="ECO:0000259" key="7">
    <source>
        <dbReference type="PROSITE" id="PS51635"/>
    </source>
</evidence>
<feature type="compositionally biased region" description="Pro residues" evidence="6">
    <location>
        <begin position="57"/>
        <end position="74"/>
    </location>
</feature>
<accession>A0ABD2PYN4</accession>
<reference evidence="8 9" key="1">
    <citation type="submission" date="2024-11" db="EMBL/GenBank/DDBJ databases">
        <title>Adaptive evolution of stress response genes in parasites aligns with host niche diversity.</title>
        <authorList>
            <person name="Hahn C."/>
            <person name="Resl P."/>
        </authorList>
    </citation>
    <scope>NUCLEOTIDE SEQUENCE [LARGE SCALE GENOMIC DNA]</scope>
    <source>
        <strain evidence="8">EGGRZ-B1_66</strain>
        <tissue evidence="8">Body</tissue>
    </source>
</reference>
<gene>
    <name evidence="8" type="primary">PLA2G6_2</name>
    <name evidence="8" type="ORF">Ciccas_008876</name>
</gene>
<dbReference type="AlphaFoldDB" id="A0ABD2PYN4"/>
<feature type="compositionally biased region" description="Polar residues" evidence="6">
    <location>
        <begin position="34"/>
        <end position="49"/>
    </location>
</feature>
<dbReference type="InterPro" id="IPR002641">
    <property type="entry name" value="PNPLA_dom"/>
</dbReference>
<feature type="region of interest" description="Disordered" evidence="6">
    <location>
        <begin position="1"/>
        <end position="79"/>
    </location>
</feature>